<dbReference type="InterPro" id="IPR003961">
    <property type="entry name" value="FN3_dom"/>
</dbReference>
<accession>A0A921IJW2</accession>
<gene>
    <name evidence="1" type="ORF">K8V20_08845</name>
</gene>
<proteinExistence type="predicted"/>
<dbReference type="Gene3D" id="2.60.40.10">
    <property type="entry name" value="Immunoglobulins"/>
    <property type="match status" value="1"/>
</dbReference>
<name>A0A921IJW2_9FIRM</name>
<organism evidence="1 2">
    <name type="scientific">Subdoligranulum variabile</name>
    <dbReference type="NCBI Taxonomy" id="214851"/>
    <lineage>
        <taxon>Bacteria</taxon>
        <taxon>Bacillati</taxon>
        <taxon>Bacillota</taxon>
        <taxon>Clostridia</taxon>
        <taxon>Eubacteriales</taxon>
        <taxon>Oscillospiraceae</taxon>
        <taxon>Subdoligranulum</taxon>
    </lineage>
</organism>
<dbReference type="Proteomes" id="UP000782880">
    <property type="component" value="Unassembled WGS sequence"/>
</dbReference>
<dbReference type="CDD" id="cd00063">
    <property type="entry name" value="FN3"/>
    <property type="match status" value="1"/>
</dbReference>
<evidence type="ECO:0000313" key="2">
    <source>
        <dbReference type="Proteomes" id="UP000782880"/>
    </source>
</evidence>
<dbReference type="InterPro" id="IPR013783">
    <property type="entry name" value="Ig-like_fold"/>
</dbReference>
<dbReference type="GO" id="GO:0016301">
    <property type="term" value="F:kinase activity"/>
    <property type="evidence" value="ECO:0007669"/>
    <property type="project" value="UniProtKB-KW"/>
</dbReference>
<dbReference type="EMBL" id="DYVE01000228">
    <property type="protein sequence ID" value="HJG28730.1"/>
    <property type="molecule type" value="Genomic_DNA"/>
</dbReference>
<dbReference type="PANTHER" id="PTHR40050">
    <property type="entry name" value="INNER SPORE COAT PROTEIN H"/>
    <property type="match status" value="1"/>
</dbReference>
<dbReference type="InterPro" id="IPR014867">
    <property type="entry name" value="Spore_coat_CotH_CotH2/3/7"/>
</dbReference>
<protein>
    <submittedName>
        <fullName evidence="1">CotH kinase family protein</fullName>
    </submittedName>
</protein>
<reference evidence="1" key="1">
    <citation type="journal article" date="2021" name="PeerJ">
        <title>Extensive microbial diversity within the chicken gut microbiome revealed by metagenomics and culture.</title>
        <authorList>
            <person name="Gilroy R."/>
            <person name="Ravi A."/>
            <person name="Getino M."/>
            <person name="Pursley I."/>
            <person name="Horton D.L."/>
            <person name="Alikhan N.F."/>
            <person name="Baker D."/>
            <person name="Gharbi K."/>
            <person name="Hall N."/>
            <person name="Watson M."/>
            <person name="Adriaenssens E.M."/>
            <person name="Foster-Nyarko E."/>
            <person name="Jarju S."/>
            <person name="Secka A."/>
            <person name="Antonio M."/>
            <person name="Oren A."/>
            <person name="Chaudhuri R.R."/>
            <person name="La Ragione R."/>
            <person name="Hildebrand F."/>
            <person name="Pallen M.J."/>
        </authorList>
    </citation>
    <scope>NUCLEOTIDE SEQUENCE</scope>
    <source>
        <strain evidence="1">ChiBcec21-2208</strain>
    </source>
</reference>
<sequence length="584" mass="65541">MNKIGNKIEIALFVLLVALALGVAFWWKPSADPGDSIGEPAAENTLTPETAQDINTVGMTENKSIYSEDDPQSLVYFYVTVQRGDAGSNTDHTFAEVNSAVRFVEDSHVANDIFARAIVQVGNAEGPQPGMLGYDATTSNATIRVRGNSSSVRPQKSYKLALDDEAGLWRGQSNIALNKHNFDATRMRNKLYFDLLRPVTGISSLRTQFVRLYIKDETAGETTFTDYGLFTQAEVPTKKYLANHGLDSEGYLYKAISFNFEMSDGLKNFDDPAFDQAAFDSILSCKGRKDNQKLMDLVNMIADRSVDINKIVGEYIDRDNYLTWLAYNILMGNNDTTVQNFYLYSPLNSQKWFFIPWDGDNCLHWQEDTVEGIAGNYGSWEHGVANYWGVLLHQRFLKNEANRAELAAKVDELHEQINGETVNALARQYDAVVRPYALAMPDIYYLGNTPEERDAIVAGLGDQVELAYQQFYDSLHELMPFFMYAPVTEGETVRFWWEDAYDFDNQPITYRLRVAATPDFAAPVVDVSGLTTTQYLVPAADLPAGTWYFEVTAVTQDGRTAPSMNKIQVNDVYYPGVDRVEVTG</sequence>
<evidence type="ECO:0000313" key="1">
    <source>
        <dbReference type="EMBL" id="HJG28730.1"/>
    </source>
</evidence>
<dbReference type="Pfam" id="PF08757">
    <property type="entry name" value="CotH"/>
    <property type="match status" value="1"/>
</dbReference>
<keyword evidence="1" id="KW-0808">Transferase</keyword>
<dbReference type="AlphaFoldDB" id="A0A921IJW2"/>
<reference evidence="1" key="2">
    <citation type="submission" date="2021-09" db="EMBL/GenBank/DDBJ databases">
        <authorList>
            <person name="Gilroy R."/>
        </authorList>
    </citation>
    <scope>NUCLEOTIDE SEQUENCE</scope>
    <source>
        <strain evidence="1">ChiBcec21-2208</strain>
    </source>
</reference>
<dbReference type="PANTHER" id="PTHR40050:SF1">
    <property type="entry name" value="INNER SPORE COAT PROTEIN H"/>
    <property type="match status" value="1"/>
</dbReference>
<keyword evidence="1" id="KW-0418">Kinase</keyword>
<comment type="caution">
    <text evidence="1">The sequence shown here is derived from an EMBL/GenBank/DDBJ whole genome shotgun (WGS) entry which is preliminary data.</text>
</comment>